<dbReference type="PANTHER" id="PTHR35270:SF2">
    <property type="entry name" value="FUSELESS, ISOFORM A"/>
    <property type="match status" value="1"/>
</dbReference>
<keyword evidence="1" id="KW-0812">Transmembrane</keyword>
<organism evidence="2 4">
    <name type="scientific">Nitzschia inconspicua</name>
    <dbReference type="NCBI Taxonomy" id="303405"/>
    <lineage>
        <taxon>Eukaryota</taxon>
        <taxon>Sar</taxon>
        <taxon>Stramenopiles</taxon>
        <taxon>Ochrophyta</taxon>
        <taxon>Bacillariophyta</taxon>
        <taxon>Bacillariophyceae</taxon>
        <taxon>Bacillariophycidae</taxon>
        <taxon>Bacillariales</taxon>
        <taxon>Bacillariaceae</taxon>
        <taxon>Nitzschia</taxon>
    </lineage>
</organism>
<comment type="caution">
    <text evidence="2">The sequence shown here is derived from an EMBL/GenBank/DDBJ whole genome shotgun (WGS) entry which is preliminary data.</text>
</comment>
<keyword evidence="1" id="KW-1133">Transmembrane helix</keyword>
<feature type="transmembrane region" description="Helical" evidence="1">
    <location>
        <begin position="166"/>
        <end position="187"/>
    </location>
</feature>
<gene>
    <name evidence="3" type="ORF">IV203_017772</name>
    <name evidence="2" type="ORF">IV203_024897</name>
</gene>
<dbReference type="OrthoDB" id="45313at2759"/>
<keyword evidence="1" id="KW-0472">Membrane</keyword>
<evidence type="ECO:0000313" key="4">
    <source>
        <dbReference type="Proteomes" id="UP000693970"/>
    </source>
</evidence>
<keyword evidence="4" id="KW-1185">Reference proteome</keyword>
<accession>A0A9K3K402</accession>
<sequence length="280" mass="30195">MPPIPSPSSPFVALHWKNVLTHVGVGMGAASFWRGAWYILDDHLFPQNATYSAASSLLLGTGGMALSQGLVKRVEQLNAQLVAATNKRKTSNVTTTTKTVSKLSLRVTRFGALYTIAMSCVLVWRGTWLGWDVLYEYSHPEQQFCERTNLKRINSTDPGHLTVSGMASHFVAVALLVGTGLFASVLAPPAATGIIRDFNIKAGSKAYQGPAQKLWNSIFTNGTTTTTTTTAAASTSTTATSSFHSLPPTSIMARNYHNSKPPAMSRLNTTTRMATSLHKF</sequence>
<evidence type="ECO:0000256" key="1">
    <source>
        <dbReference type="SAM" id="Phobius"/>
    </source>
</evidence>
<proteinExistence type="predicted"/>
<evidence type="ECO:0000313" key="3">
    <source>
        <dbReference type="EMBL" id="KAG7371631.1"/>
    </source>
</evidence>
<dbReference type="InterPro" id="IPR032751">
    <property type="entry name" value="Fuseless"/>
</dbReference>
<dbReference type="EMBL" id="JAGRRH010000113">
    <property type="protein sequence ID" value="KAG7336666.1"/>
    <property type="molecule type" value="Genomic_DNA"/>
</dbReference>
<reference evidence="2" key="1">
    <citation type="journal article" date="2021" name="Sci. Rep.">
        <title>Diploid genomic architecture of Nitzschia inconspicua, an elite biomass production diatom.</title>
        <authorList>
            <person name="Oliver A."/>
            <person name="Podell S."/>
            <person name="Pinowska A."/>
            <person name="Traller J.C."/>
            <person name="Smith S.R."/>
            <person name="McClure R."/>
            <person name="Beliaev A."/>
            <person name="Bohutskyi P."/>
            <person name="Hill E.A."/>
            <person name="Rabines A."/>
            <person name="Zheng H."/>
            <person name="Allen L.Z."/>
            <person name="Kuo A."/>
            <person name="Grigoriev I.V."/>
            <person name="Allen A.E."/>
            <person name="Hazlebeck D."/>
            <person name="Allen E.E."/>
        </authorList>
    </citation>
    <scope>NUCLEOTIDE SEQUENCE</scope>
    <source>
        <strain evidence="2">Hildebrandi</strain>
    </source>
</reference>
<evidence type="ECO:0000313" key="2">
    <source>
        <dbReference type="EMBL" id="KAG7336666.1"/>
    </source>
</evidence>
<feature type="transmembrane region" description="Helical" evidence="1">
    <location>
        <begin position="111"/>
        <end position="131"/>
    </location>
</feature>
<name>A0A9K3K402_9STRA</name>
<dbReference type="AlphaFoldDB" id="A0A9K3K402"/>
<dbReference type="PANTHER" id="PTHR35270">
    <property type="entry name" value="FUSELESS, ISOFORM A"/>
    <property type="match status" value="1"/>
</dbReference>
<dbReference type="EMBL" id="JAGRRH010000003">
    <property type="protein sequence ID" value="KAG7371631.1"/>
    <property type="molecule type" value="Genomic_DNA"/>
</dbReference>
<protein>
    <submittedName>
        <fullName evidence="2">Fuseless domain containing protein</fullName>
    </submittedName>
</protein>
<reference evidence="2" key="2">
    <citation type="submission" date="2021-04" db="EMBL/GenBank/DDBJ databases">
        <authorList>
            <person name="Podell S."/>
        </authorList>
    </citation>
    <scope>NUCLEOTIDE SEQUENCE</scope>
    <source>
        <strain evidence="2">Hildebrandi</strain>
    </source>
</reference>
<dbReference type="Pfam" id="PF15993">
    <property type="entry name" value="Fuseless"/>
    <property type="match status" value="1"/>
</dbReference>
<dbReference type="Proteomes" id="UP000693970">
    <property type="component" value="Unassembled WGS sequence"/>
</dbReference>